<dbReference type="PANTHER" id="PTHR11567:SF211">
    <property type="entry name" value="PROSTATIC ACID PHOSPHATASE"/>
    <property type="match status" value="1"/>
</dbReference>
<keyword evidence="3 7" id="KW-0732">Signal</keyword>
<dbReference type="PANTHER" id="PTHR11567">
    <property type="entry name" value="ACID PHOSPHATASE-RELATED"/>
    <property type="match status" value="1"/>
</dbReference>
<evidence type="ECO:0000256" key="3">
    <source>
        <dbReference type="ARBA" id="ARBA00022729"/>
    </source>
</evidence>
<dbReference type="OrthoDB" id="10257284at2759"/>
<feature type="chain" id="PRO_5001729995" evidence="7">
    <location>
        <begin position="22"/>
        <end position="446"/>
    </location>
</feature>
<evidence type="ECO:0000256" key="7">
    <source>
        <dbReference type="SAM" id="SignalP"/>
    </source>
</evidence>
<dbReference type="PROSITE" id="PS00616">
    <property type="entry name" value="HIS_ACID_PHOSPHAT_1"/>
    <property type="match status" value="1"/>
</dbReference>
<dbReference type="Gene3D" id="3.40.50.1240">
    <property type="entry name" value="Phosphoglycerate mutase-like"/>
    <property type="match status" value="1"/>
</dbReference>
<name>A0A078B8U6_STYLE</name>
<dbReference type="SUPFAM" id="SSF53254">
    <property type="entry name" value="Phosphoglycerate mutase-like"/>
    <property type="match status" value="1"/>
</dbReference>
<dbReference type="InterPro" id="IPR029033">
    <property type="entry name" value="His_PPase_superfam"/>
</dbReference>
<evidence type="ECO:0000256" key="4">
    <source>
        <dbReference type="ARBA" id="ARBA00022801"/>
    </source>
</evidence>
<sequence>MYKRKTVLLSVLMSLLGLTTQQSSTETLLLVIEVARHGARSPEQFSQYNKTSVNFNDTSQLLEGGWDQHYEIGKSLRQRLVTEQKLLSADYSTNEVYAQATSATRTLNSTQAQLSGLFPDQAPAHKWLKASPGTKTQGYTINQIAQADNLITRLNEANCAKYKSAFDDVTASAAYKRGRGYWYQTYNQTLSNLVGRPNLSETQFDATCEYLFFSQYTNIVLNFTPTAFDRAYCSAYEDGWIYKTSFGTDQEWKLVSYEFLNQLNEFALFLNGTRTIAQLTTFQKYFKKTAGPMPKFLLYLSHDEIMSAYLEGLGFHQPYGSFPAAGIFFEFFRDSAQNNQIFVRTYFKQTLGETKSITLADQTSNVISLAAFQSTIAKRIQLSGITDIAKSCAEAYVSSNTYYDPELYITELKQKYAADLSGISLLQSMTLKGLIMIGTMMSFSYY</sequence>
<evidence type="ECO:0000256" key="5">
    <source>
        <dbReference type="ARBA" id="ARBA00023157"/>
    </source>
</evidence>
<evidence type="ECO:0000313" key="9">
    <source>
        <dbReference type="Proteomes" id="UP000039865"/>
    </source>
</evidence>
<dbReference type="InterPro" id="IPR050645">
    <property type="entry name" value="Histidine_acid_phosphatase"/>
</dbReference>
<gene>
    <name evidence="8" type="primary">Contig3038.g3243</name>
    <name evidence="8" type="ORF">STYLEM_18854</name>
</gene>
<dbReference type="Proteomes" id="UP000039865">
    <property type="component" value="Unassembled WGS sequence"/>
</dbReference>
<accession>A0A078B8U6</accession>
<evidence type="ECO:0000256" key="2">
    <source>
        <dbReference type="ARBA" id="ARBA00005375"/>
    </source>
</evidence>
<keyword evidence="5" id="KW-1015">Disulfide bond</keyword>
<comment type="catalytic activity">
    <reaction evidence="1">
        <text>a phosphate monoester + H2O = an alcohol + phosphate</text>
        <dbReference type="Rhea" id="RHEA:15017"/>
        <dbReference type="ChEBI" id="CHEBI:15377"/>
        <dbReference type="ChEBI" id="CHEBI:30879"/>
        <dbReference type="ChEBI" id="CHEBI:43474"/>
        <dbReference type="ChEBI" id="CHEBI:67140"/>
        <dbReference type="EC" id="3.1.3.2"/>
    </reaction>
</comment>
<comment type="similarity">
    <text evidence="2">Belongs to the histidine acid phosphatase family.</text>
</comment>
<organism evidence="8 9">
    <name type="scientific">Stylonychia lemnae</name>
    <name type="common">Ciliate</name>
    <dbReference type="NCBI Taxonomy" id="5949"/>
    <lineage>
        <taxon>Eukaryota</taxon>
        <taxon>Sar</taxon>
        <taxon>Alveolata</taxon>
        <taxon>Ciliophora</taxon>
        <taxon>Intramacronucleata</taxon>
        <taxon>Spirotrichea</taxon>
        <taxon>Stichotrichia</taxon>
        <taxon>Sporadotrichida</taxon>
        <taxon>Oxytrichidae</taxon>
        <taxon>Stylonychinae</taxon>
        <taxon>Stylonychia</taxon>
    </lineage>
</organism>
<feature type="signal peptide" evidence="7">
    <location>
        <begin position="1"/>
        <end position="21"/>
    </location>
</feature>
<dbReference type="EMBL" id="CCKQ01017822">
    <property type="protein sequence ID" value="CDW89717.1"/>
    <property type="molecule type" value="Genomic_DNA"/>
</dbReference>
<proteinExistence type="inferred from homology"/>
<evidence type="ECO:0000313" key="8">
    <source>
        <dbReference type="EMBL" id="CDW89717.1"/>
    </source>
</evidence>
<keyword evidence="6" id="KW-0325">Glycoprotein</keyword>
<keyword evidence="9" id="KW-1185">Reference proteome</keyword>
<dbReference type="CDD" id="cd07061">
    <property type="entry name" value="HP_HAP_like"/>
    <property type="match status" value="1"/>
</dbReference>
<dbReference type="AlphaFoldDB" id="A0A078B8U6"/>
<protein>
    <submittedName>
        <fullName evidence="8">Acpt protein</fullName>
    </submittedName>
</protein>
<keyword evidence="4" id="KW-0378">Hydrolase</keyword>
<dbReference type="InterPro" id="IPR033379">
    <property type="entry name" value="Acid_Pase_AS"/>
</dbReference>
<dbReference type="InterPro" id="IPR000560">
    <property type="entry name" value="His_Pase_clade-2"/>
</dbReference>
<reference evidence="8 9" key="1">
    <citation type="submission" date="2014-06" db="EMBL/GenBank/DDBJ databases">
        <authorList>
            <person name="Swart Estienne"/>
        </authorList>
    </citation>
    <scope>NUCLEOTIDE SEQUENCE [LARGE SCALE GENOMIC DNA]</scope>
    <source>
        <strain evidence="8 9">130c</strain>
    </source>
</reference>
<dbReference type="GO" id="GO:0003993">
    <property type="term" value="F:acid phosphatase activity"/>
    <property type="evidence" value="ECO:0007669"/>
    <property type="project" value="UniProtKB-EC"/>
</dbReference>
<dbReference type="Pfam" id="PF00328">
    <property type="entry name" value="His_Phos_2"/>
    <property type="match status" value="1"/>
</dbReference>
<evidence type="ECO:0000256" key="6">
    <source>
        <dbReference type="ARBA" id="ARBA00023180"/>
    </source>
</evidence>
<dbReference type="InParanoid" id="A0A078B8U6"/>
<evidence type="ECO:0000256" key="1">
    <source>
        <dbReference type="ARBA" id="ARBA00000032"/>
    </source>
</evidence>